<dbReference type="Proteomes" id="UP000183200">
    <property type="component" value="Unassembled WGS sequence"/>
</dbReference>
<dbReference type="SUPFAM" id="SSF51735">
    <property type="entry name" value="NAD(P)-binding Rossmann-fold domains"/>
    <property type="match status" value="1"/>
</dbReference>
<dbReference type="PRINTS" id="PR00081">
    <property type="entry name" value="GDHRDH"/>
</dbReference>
<evidence type="ECO:0000313" key="5">
    <source>
        <dbReference type="Proteomes" id="UP000183200"/>
    </source>
</evidence>
<evidence type="ECO:0000313" key="4">
    <source>
        <dbReference type="EMBL" id="SDO57455.1"/>
    </source>
</evidence>
<protein>
    <submittedName>
        <fullName evidence="4">Short-chain dehydrogenase</fullName>
    </submittedName>
</protein>
<name>A0A1H0KNL3_9SPHI</name>
<dbReference type="GO" id="GO:0016491">
    <property type="term" value="F:oxidoreductase activity"/>
    <property type="evidence" value="ECO:0007669"/>
    <property type="project" value="UniProtKB-KW"/>
</dbReference>
<dbReference type="PRINTS" id="PR00080">
    <property type="entry name" value="SDRFAMILY"/>
</dbReference>
<keyword evidence="2" id="KW-0560">Oxidoreductase</keyword>
<evidence type="ECO:0000256" key="3">
    <source>
        <dbReference type="RuleBase" id="RU000363"/>
    </source>
</evidence>
<dbReference type="AlphaFoldDB" id="A0A1H0KNL3"/>
<dbReference type="GO" id="GO:0016020">
    <property type="term" value="C:membrane"/>
    <property type="evidence" value="ECO:0007669"/>
    <property type="project" value="TreeGrafter"/>
</dbReference>
<organism evidence="4 5">
    <name type="scientific">Pedobacter steynii</name>
    <dbReference type="NCBI Taxonomy" id="430522"/>
    <lineage>
        <taxon>Bacteria</taxon>
        <taxon>Pseudomonadati</taxon>
        <taxon>Bacteroidota</taxon>
        <taxon>Sphingobacteriia</taxon>
        <taxon>Sphingobacteriales</taxon>
        <taxon>Sphingobacteriaceae</taxon>
        <taxon>Pedobacter</taxon>
    </lineage>
</organism>
<dbReference type="RefSeq" id="WP_216857889.1">
    <property type="nucleotide sequence ID" value="NZ_FNGY01000016.1"/>
</dbReference>
<accession>A0A1H0KNL3</accession>
<dbReference type="EMBL" id="FNGY01000016">
    <property type="protein sequence ID" value="SDO57455.1"/>
    <property type="molecule type" value="Genomic_DNA"/>
</dbReference>
<dbReference type="Gene3D" id="3.40.50.720">
    <property type="entry name" value="NAD(P)-binding Rossmann-like Domain"/>
    <property type="match status" value="1"/>
</dbReference>
<dbReference type="Pfam" id="PF00106">
    <property type="entry name" value="adh_short"/>
    <property type="match status" value="1"/>
</dbReference>
<dbReference type="CDD" id="cd05233">
    <property type="entry name" value="SDR_c"/>
    <property type="match status" value="1"/>
</dbReference>
<reference evidence="5" key="1">
    <citation type="submission" date="2016-10" db="EMBL/GenBank/DDBJ databases">
        <authorList>
            <person name="Varghese N."/>
            <person name="Submissions S."/>
        </authorList>
    </citation>
    <scope>NUCLEOTIDE SEQUENCE [LARGE SCALE GENOMIC DNA]</scope>
    <source>
        <strain evidence="5">DSM 19110</strain>
    </source>
</reference>
<gene>
    <name evidence="4" type="ORF">SAMN05421820_116107</name>
</gene>
<dbReference type="PANTHER" id="PTHR44196">
    <property type="entry name" value="DEHYDROGENASE/REDUCTASE SDR FAMILY MEMBER 7B"/>
    <property type="match status" value="1"/>
</dbReference>
<evidence type="ECO:0000256" key="2">
    <source>
        <dbReference type="ARBA" id="ARBA00023002"/>
    </source>
</evidence>
<keyword evidence="5" id="KW-1185">Reference proteome</keyword>
<dbReference type="PANTHER" id="PTHR44196:SF1">
    <property type="entry name" value="DEHYDROGENASE_REDUCTASE SDR FAMILY MEMBER 7B"/>
    <property type="match status" value="1"/>
</dbReference>
<sequence length="286" mass="32723">MEKKKILERLLFPSVKVNQQDLNRAIKGKTVLITGASYGIGECVAYGLAREGVTLILVARTDEKLHELKKDLEARGAIVHTFSADLRNEEALNALFVYMRQYSLEKVDILISNAGKSIHRFVYDSLDRFHDFKRTMALNYEAPVQMMLKLIPALEQQQGQIINISAINVLLAPAPGWAAYQASKTAFDQWFRCVSPELKARGIACSSLYFPLVRTRMMAPTLAYREMPAMQPEQAAEIIFRTIIKRSRIYSPWWVFPAQVFSVLFRRPWEFFISANLKKKIHAKGH</sequence>
<proteinExistence type="inferred from homology"/>
<evidence type="ECO:0000256" key="1">
    <source>
        <dbReference type="ARBA" id="ARBA00006484"/>
    </source>
</evidence>
<dbReference type="InterPro" id="IPR036291">
    <property type="entry name" value="NAD(P)-bd_dom_sf"/>
</dbReference>
<dbReference type="InterPro" id="IPR002347">
    <property type="entry name" value="SDR_fam"/>
</dbReference>
<comment type="similarity">
    <text evidence="1 3">Belongs to the short-chain dehydrogenases/reductases (SDR) family.</text>
</comment>